<evidence type="ECO:0000313" key="2">
    <source>
        <dbReference type="Proteomes" id="UP000199233"/>
    </source>
</evidence>
<organism evidence="1 2">
    <name type="scientific">Solimonas aquatica</name>
    <dbReference type="NCBI Taxonomy" id="489703"/>
    <lineage>
        <taxon>Bacteria</taxon>
        <taxon>Pseudomonadati</taxon>
        <taxon>Pseudomonadota</taxon>
        <taxon>Gammaproteobacteria</taxon>
        <taxon>Nevskiales</taxon>
        <taxon>Nevskiaceae</taxon>
        <taxon>Solimonas</taxon>
    </lineage>
</organism>
<dbReference type="AlphaFoldDB" id="A0A1H9E4W1"/>
<dbReference type="Proteomes" id="UP000199233">
    <property type="component" value="Unassembled WGS sequence"/>
</dbReference>
<reference evidence="1 2" key="1">
    <citation type="submission" date="2016-10" db="EMBL/GenBank/DDBJ databases">
        <authorList>
            <person name="de Groot N.N."/>
        </authorList>
    </citation>
    <scope>NUCLEOTIDE SEQUENCE [LARGE SCALE GENOMIC DNA]</scope>
    <source>
        <strain evidence="1 2">DSM 25927</strain>
    </source>
</reference>
<dbReference type="STRING" id="489703.SAMN04488038_104283"/>
<keyword evidence="2" id="KW-1185">Reference proteome</keyword>
<accession>A0A1H9E4W1</accession>
<sequence length="277" mass="29669">MSQLDAVLQRGHALWLDYTRYAGDLLAGGRIPWLDATGYVAWQRKAQGLLKSDVLSLDVQQVVLAWLAAHGALREAMAAKRRAVYPLKTLLADEALRAHLQELAAGLRASFAQTPLALVCPTPRLWLLQAYRLAHGDEAQTEIGEDEIDSASLYLADFLRAFGESGLDVLLLGETADSEPAPPAVLALYQSALNVAAHYRWRCALLSPGGRCEDAEGIDLQIAPQPAAKGPAGLLLAADFWDGAPPPACPPGGLRYVEIPAGAQPEAVLQRLATLRG</sequence>
<dbReference type="EMBL" id="FOFS01000004">
    <property type="protein sequence ID" value="SEQ20675.1"/>
    <property type="molecule type" value="Genomic_DNA"/>
</dbReference>
<evidence type="ECO:0000313" key="1">
    <source>
        <dbReference type="EMBL" id="SEQ20675.1"/>
    </source>
</evidence>
<dbReference type="OrthoDB" id="9130284at2"/>
<proteinExistence type="predicted"/>
<name>A0A1H9E4W1_9GAMM</name>
<protein>
    <submittedName>
        <fullName evidence="1">Uncharacterized protein</fullName>
    </submittedName>
</protein>
<dbReference type="RefSeq" id="WP_093283837.1">
    <property type="nucleotide sequence ID" value="NZ_FOFS01000004.1"/>
</dbReference>
<gene>
    <name evidence="1" type="ORF">SAMN04488038_104283</name>
</gene>